<dbReference type="GO" id="GO:0007165">
    <property type="term" value="P:signal transduction"/>
    <property type="evidence" value="ECO:0007669"/>
    <property type="project" value="InterPro"/>
</dbReference>
<evidence type="ECO:0008006" key="5">
    <source>
        <dbReference type="Google" id="ProtNLM"/>
    </source>
</evidence>
<reference evidence="4" key="1">
    <citation type="submission" date="2021-01" db="EMBL/GenBank/DDBJ databases">
        <authorList>
            <person name="Corre E."/>
            <person name="Pelletier E."/>
            <person name="Niang G."/>
            <person name="Scheremetjew M."/>
            <person name="Finn R."/>
            <person name="Kale V."/>
            <person name="Holt S."/>
            <person name="Cochrane G."/>
            <person name="Meng A."/>
            <person name="Brown T."/>
            <person name="Cohen L."/>
        </authorList>
    </citation>
    <scope>NUCLEOTIDE SEQUENCE</scope>
    <source>
        <strain evidence="4">CCMP281</strain>
    </source>
</reference>
<dbReference type="PRINTS" id="PR00449">
    <property type="entry name" value="RASTRNSFRMNG"/>
</dbReference>
<proteinExistence type="predicted"/>
<dbReference type="SMART" id="SM00173">
    <property type="entry name" value="RAS"/>
    <property type="match status" value="1"/>
</dbReference>
<name>A0A7S3BFG0_9EUKA</name>
<dbReference type="AlphaFoldDB" id="A0A7S3BFG0"/>
<keyword evidence="1" id="KW-0547">Nucleotide-binding</keyword>
<organism evidence="4">
    <name type="scientific">Haptolina ericina</name>
    <dbReference type="NCBI Taxonomy" id="156174"/>
    <lineage>
        <taxon>Eukaryota</taxon>
        <taxon>Haptista</taxon>
        <taxon>Haptophyta</taxon>
        <taxon>Prymnesiophyceae</taxon>
        <taxon>Prymnesiales</taxon>
        <taxon>Prymnesiaceae</taxon>
        <taxon>Haptolina</taxon>
    </lineage>
</organism>
<feature type="compositionally biased region" description="Gly residues" evidence="3">
    <location>
        <begin position="177"/>
        <end position="191"/>
    </location>
</feature>
<dbReference type="Gene3D" id="3.40.50.300">
    <property type="entry name" value="P-loop containing nucleotide triphosphate hydrolases"/>
    <property type="match status" value="2"/>
</dbReference>
<evidence type="ECO:0000256" key="3">
    <source>
        <dbReference type="SAM" id="MobiDB-lite"/>
    </source>
</evidence>
<feature type="compositionally biased region" description="Basic and acidic residues" evidence="3">
    <location>
        <begin position="133"/>
        <end position="143"/>
    </location>
</feature>
<dbReference type="EMBL" id="HBHX01054070">
    <property type="protein sequence ID" value="CAE0133652.1"/>
    <property type="molecule type" value="Transcribed_RNA"/>
</dbReference>
<dbReference type="GO" id="GO:0003924">
    <property type="term" value="F:GTPase activity"/>
    <property type="evidence" value="ECO:0007669"/>
    <property type="project" value="InterPro"/>
</dbReference>
<evidence type="ECO:0000313" key="4">
    <source>
        <dbReference type="EMBL" id="CAE0133652.1"/>
    </source>
</evidence>
<protein>
    <recommendedName>
        <fullName evidence="5">Small monomeric GTPase</fullName>
    </recommendedName>
</protein>
<evidence type="ECO:0000256" key="2">
    <source>
        <dbReference type="ARBA" id="ARBA00023134"/>
    </source>
</evidence>
<keyword evidence="2" id="KW-0342">GTP-binding</keyword>
<evidence type="ECO:0000256" key="1">
    <source>
        <dbReference type="ARBA" id="ARBA00022741"/>
    </source>
</evidence>
<dbReference type="PROSITE" id="PS51421">
    <property type="entry name" value="RAS"/>
    <property type="match status" value="1"/>
</dbReference>
<sequence length="448" mass="50059">MSRSKAEVSSEDPNEPIIALKRGVHATPWHPRTMGSPHIYKVCVIGAKGTGKSSICNRLVSRTFEAQYRPTRSSAQLFWRRFDETVGMDIMIEIEDTPGLDLSNGSLMTSEQHRNVETLLRPLVWFEKRRKEKEQKKEDHALETDPLLPDGTPKVSQAAGKKSRARAGNTPAVGAGRCSGTGGGGGGGSGGMSNPIGNFEAQFRKRMGFVIVADISSNASFEAAYTLVERIFDRLQFDVSDSIICPVSIVIVGNKSDLRGDKREMPPEKELRDQIKAQYANKANEPSHNVTYVECSAQTNKGLEPIFAESLLRIRQLPSRSRIRTARMRVTGFCGKLKQTAYSCCPFMFDVEDCFKKFNRTVLKPCIRSMGLYKIICECAPLGACLKRLRAGWILFLTFRWVCSWCPPFILRLRKEVTADEDDAAVDALEKQMEAKSGEKDKEEEDED</sequence>
<dbReference type="InterPro" id="IPR027417">
    <property type="entry name" value="P-loop_NTPase"/>
</dbReference>
<feature type="region of interest" description="Disordered" evidence="3">
    <location>
        <begin position="133"/>
        <end position="191"/>
    </location>
</feature>
<gene>
    <name evidence="4" type="ORF">HERI1096_LOCUS29794</name>
</gene>
<accession>A0A7S3BFG0</accession>
<dbReference type="PANTHER" id="PTHR24070">
    <property type="entry name" value="RAS, DI-RAS, AND RHEB FAMILY MEMBERS OF SMALL GTPASE SUPERFAMILY"/>
    <property type="match status" value="1"/>
</dbReference>
<dbReference type="InterPro" id="IPR001806">
    <property type="entry name" value="Small_GTPase"/>
</dbReference>
<dbReference type="GO" id="GO:0016020">
    <property type="term" value="C:membrane"/>
    <property type="evidence" value="ECO:0007669"/>
    <property type="project" value="InterPro"/>
</dbReference>
<dbReference type="GO" id="GO:0005525">
    <property type="term" value="F:GTP binding"/>
    <property type="evidence" value="ECO:0007669"/>
    <property type="project" value="UniProtKB-KW"/>
</dbReference>
<dbReference type="PROSITE" id="PS51419">
    <property type="entry name" value="RAB"/>
    <property type="match status" value="1"/>
</dbReference>
<dbReference type="Pfam" id="PF00071">
    <property type="entry name" value="Ras"/>
    <property type="match status" value="2"/>
</dbReference>
<dbReference type="InterPro" id="IPR020849">
    <property type="entry name" value="Small_GTPase_Ras-type"/>
</dbReference>
<dbReference type="SUPFAM" id="SSF52540">
    <property type="entry name" value="P-loop containing nucleoside triphosphate hydrolases"/>
    <property type="match status" value="1"/>
</dbReference>